<proteinExistence type="predicted"/>
<dbReference type="GO" id="GO:0016757">
    <property type="term" value="F:glycosyltransferase activity"/>
    <property type="evidence" value="ECO:0007669"/>
    <property type="project" value="UniProtKB-KW"/>
</dbReference>
<dbReference type="PANTHER" id="PTHR12526:SF622">
    <property type="entry name" value="GLYCOSYLTRANSFERASE (GROUP I)"/>
    <property type="match status" value="1"/>
</dbReference>
<name>A0ABY5KZW7_9CELL</name>
<dbReference type="Proteomes" id="UP001316189">
    <property type="component" value="Chromosome"/>
</dbReference>
<dbReference type="Pfam" id="PF13692">
    <property type="entry name" value="Glyco_trans_1_4"/>
    <property type="match status" value="1"/>
</dbReference>
<dbReference type="RefSeq" id="WP_227567816.1">
    <property type="nucleotide sequence ID" value="NZ_CP101988.1"/>
</dbReference>
<protein>
    <submittedName>
        <fullName evidence="1">Glycosyltransferase</fullName>
        <ecNumber evidence="1">2.4.-.-</ecNumber>
    </submittedName>
</protein>
<dbReference type="EC" id="2.4.-.-" evidence="1"/>
<organism evidence="1 2">
    <name type="scientific">Cellulomonas chengniuliangii</name>
    <dbReference type="NCBI Taxonomy" id="2968084"/>
    <lineage>
        <taxon>Bacteria</taxon>
        <taxon>Bacillati</taxon>
        <taxon>Actinomycetota</taxon>
        <taxon>Actinomycetes</taxon>
        <taxon>Micrococcales</taxon>
        <taxon>Cellulomonadaceae</taxon>
        <taxon>Cellulomonas</taxon>
    </lineage>
</organism>
<keyword evidence="2" id="KW-1185">Reference proteome</keyword>
<dbReference type="PANTHER" id="PTHR12526">
    <property type="entry name" value="GLYCOSYLTRANSFERASE"/>
    <property type="match status" value="1"/>
</dbReference>
<keyword evidence="1" id="KW-0808">Transferase</keyword>
<evidence type="ECO:0000313" key="1">
    <source>
        <dbReference type="EMBL" id="UUI76066.1"/>
    </source>
</evidence>
<sequence>MSAGTDARGAGATPGGLDLVVASLEPWDEVWRRNQHLLAGLLRANPGLRVLLVEPPADPLHDLRRGAPVGRGRRLRAIGPDEGGVEGRLWALRPTKWLPRRVDPWGDGRRARTVRAAARRLGMTHPVLWVNDPAAATLLRATAWPALYDVTDDWLLAPRTPRQAAMVKAHEDVLLERCAEVTVCSPGLAASKGARRPVTLITNGVDVTRYRAPVDRPPTLPDGRCAVYVGTVHPDRMDVGLCVDLARRITQEGVGALVVVGPVLLDAPDVARLEEAGARLLGPRPSDQVPGYLQHADVLVVPHLVDGFTDSLDPLKLYEYLAVGRPVVSTPVAGFRDLGPSSRVRVVEGSGFTAAVVEALRTATGSPGPEPTADLDPVPTWDQRVQEMAEVLSRVAATRAAPTRV</sequence>
<keyword evidence="1" id="KW-0328">Glycosyltransferase</keyword>
<dbReference type="EMBL" id="CP101988">
    <property type="protein sequence ID" value="UUI76066.1"/>
    <property type="molecule type" value="Genomic_DNA"/>
</dbReference>
<evidence type="ECO:0000313" key="2">
    <source>
        <dbReference type="Proteomes" id="UP001316189"/>
    </source>
</evidence>
<gene>
    <name evidence="1" type="ORF">NP064_03940</name>
</gene>
<dbReference type="SUPFAM" id="SSF53756">
    <property type="entry name" value="UDP-Glycosyltransferase/glycogen phosphorylase"/>
    <property type="match status" value="1"/>
</dbReference>
<reference evidence="1 2" key="1">
    <citation type="submission" date="2022-07" db="EMBL/GenBank/DDBJ databases">
        <title>Novel species in genus cellulomonas.</title>
        <authorList>
            <person name="Ye L."/>
        </authorList>
    </citation>
    <scope>NUCLEOTIDE SEQUENCE [LARGE SCALE GENOMIC DNA]</scope>
    <source>
        <strain evidence="2">zg-Y338</strain>
    </source>
</reference>
<accession>A0ABY5KZW7</accession>
<dbReference type="Gene3D" id="3.40.50.2000">
    <property type="entry name" value="Glycogen Phosphorylase B"/>
    <property type="match status" value="1"/>
</dbReference>